<evidence type="ECO:0000259" key="1">
    <source>
        <dbReference type="Pfam" id="PF00534"/>
    </source>
</evidence>
<dbReference type="OrthoDB" id="9792269at2"/>
<dbReference type="PANTHER" id="PTHR12526:SF630">
    <property type="entry name" value="GLYCOSYLTRANSFERASE"/>
    <property type="match status" value="1"/>
</dbReference>
<keyword evidence="3" id="KW-0808">Transferase</keyword>
<dbReference type="InterPro" id="IPR028098">
    <property type="entry name" value="Glyco_trans_4-like_N"/>
</dbReference>
<dbReference type="Pfam" id="PF13439">
    <property type="entry name" value="Glyco_transf_4"/>
    <property type="match status" value="1"/>
</dbReference>
<evidence type="ECO:0000259" key="2">
    <source>
        <dbReference type="Pfam" id="PF13439"/>
    </source>
</evidence>
<feature type="domain" description="Glycosyl transferase family 1" evidence="1">
    <location>
        <begin position="160"/>
        <end position="302"/>
    </location>
</feature>
<dbReference type="InterPro" id="IPR001296">
    <property type="entry name" value="Glyco_trans_1"/>
</dbReference>
<proteinExistence type="predicted"/>
<dbReference type="SUPFAM" id="SSF53756">
    <property type="entry name" value="UDP-Glycosyltransferase/glycogen phosphorylase"/>
    <property type="match status" value="1"/>
</dbReference>
<accession>A0A2T0UBK1</accession>
<evidence type="ECO:0000313" key="3">
    <source>
        <dbReference type="EMBL" id="PRY55293.1"/>
    </source>
</evidence>
<dbReference type="Pfam" id="PF00534">
    <property type="entry name" value="Glycos_transf_1"/>
    <property type="match status" value="1"/>
</dbReference>
<sequence length="337" mass="38700">MVNKQIYSITTNLSRYGGAQKVLLDLHNGIKGVFDCKIIGFQSFDELHPKYKIERSDYLQLKNPFVLNGKIIIVHARNVMSFLAVLKKVFFLDTQIVYVSHNVYDNHRRITFLPDIVVSISKKVTDNLVRFFNVNPRNITLIYNGIKDFYENEKWAAPTYKKEKIVILYPARVNAVKRQLSIIDNLAGKLSPNIEINFAGVGDDYELLVERCRQSSNFKALGFMDNMDDVIKRADYLMLYSLQEGLPIALIEGIMHGKPLLVNNVGGNLELGIPGYNAIELDEDWDKLAATLNRLESITNQEYGHMSLNSRKNFCENFTYGKMISNYIHFLKKVQSR</sequence>
<dbReference type="Proteomes" id="UP000238034">
    <property type="component" value="Unassembled WGS sequence"/>
</dbReference>
<protein>
    <submittedName>
        <fullName evidence="3">Glycosyl transferase family 1</fullName>
    </submittedName>
</protein>
<dbReference type="Gene3D" id="3.40.50.2000">
    <property type="entry name" value="Glycogen Phosphorylase B"/>
    <property type="match status" value="2"/>
</dbReference>
<feature type="domain" description="Glycosyltransferase subfamily 4-like N-terminal" evidence="2">
    <location>
        <begin position="70"/>
        <end position="146"/>
    </location>
</feature>
<dbReference type="EMBL" id="PVTH01000001">
    <property type="protein sequence ID" value="PRY55293.1"/>
    <property type="molecule type" value="Genomic_DNA"/>
</dbReference>
<keyword evidence="4" id="KW-1185">Reference proteome</keyword>
<evidence type="ECO:0000313" key="4">
    <source>
        <dbReference type="Proteomes" id="UP000238034"/>
    </source>
</evidence>
<organism evidence="3 4">
    <name type="scientific">Arcticibacter pallidicorallinus</name>
    <dbReference type="NCBI Taxonomy" id="1259464"/>
    <lineage>
        <taxon>Bacteria</taxon>
        <taxon>Pseudomonadati</taxon>
        <taxon>Bacteroidota</taxon>
        <taxon>Sphingobacteriia</taxon>
        <taxon>Sphingobacteriales</taxon>
        <taxon>Sphingobacteriaceae</taxon>
        <taxon>Arcticibacter</taxon>
    </lineage>
</organism>
<dbReference type="RefSeq" id="WP_106290595.1">
    <property type="nucleotide sequence ID" value="NZ_PVTH01000001.1"/>
</dbReference>
<dbReference type="AlphaFoldDB" id="A0A2T0UBK1"/>
<name>A0A2T0UBK1_9SPHI</name>
<comment type="caution">
    <text evidence="3">The sequence shown here is derived from an EMBL/GenBank/DDBJ whole genome shotgun (WGS) entry which is preliminary data.</text>
</comment>
<dbReference type="PANTHER" id="PTHR12526">
    <property type="entry name" value="GLYCOSYLTRANSFERASE"/>
    <property type="match status" value="1"/>
</dbReference>
<gene>
    <name evidence="3" type="ORF">B0I27_101262</name>
</gene>
<dbReference type="GO" id="GO:0016757">
    <property type="term" value="F:glycosyltransferase activity"/>
    <property type="evidence" value="ECO:0007669"/>
    <property type="project" value="InterPro"/>
</dbReference>
<dbReference type="CDD" id="cd03801">
    <property type="entry name" value="GT4_PimA-like"/>
    <property type="match status" value="1"/>
</dbReference>
<reference evidence="3 4" key="1">
    <citation type="submission" date="2018-03" db="EMBL/GenBank/DDBJ databases">
        <title>Genomic Encyclopedia of Type Strains, Phase III (KMG-III): the genomes of soil and plant-associated and newly described type strains.</title>
        <authorList>
            <person name="Whitman W."/>
        </authorList>
    </citation>
    <scope>NUCLEOTIDE SEQUENCE [LARGE SCALE GENOMIC DNA]</scope>
    <source>
        <strain evidence="3 4">CGMCC 1.9313</strain>
    </source>
</reference>